<sequence>MKLINKYIYKELTLPIIFGISLFTFIFLIDILVSMMENILVKSVPVLDVLELLSYTLPPIFAETIPMGVFLGIMITFSSLSTTSEIIAMESIGISLKKIIRPTFTLSFIIMCFVYFLYQSVIPRSGEKLIKISRKIAYTKPSVQLEEKIFVTGINDYNVYINHLEPEGTVADSLVIFKKEIDTIYPQVILAKKAKWENSKMYLKNATFYKVSSDGKISLKGKFEKQEVPINTFFGDFNTTIEKPENMSISDLLKKINNLKKQNKKTIKYELEMYKKLYTPSSILILSVLGVILSVNNNRTGKGASFGISILIIFIYITLINIFYMISQKGNIAPSIAMIIPNILLLLLTMFLYVKKARSR</sequence>
<feature type="transmembrane region" description="Helical" evidence="6">
    <location>
        <begin position="56"/>
        <end position="78"/>
    </location>
</feature>
<dbReference type="GO" id="GO:0015920">
    <property type="term" value="P:lipopolysaccharide transport"/>
    <property type="evidence" value="ECO:0007669"/>
    <property type="project" value="TreeGrafter"/>
</dbReference>
<evidence type="ECO:0000256" key="1">
    <source>
        <dbReference type="ARBA" id="ARBA00004651"/>
    </source>
</evidence>
<evidence type="ECO:0000256" key="3">
    <source>
        <dbReference type="ARBA" id="ARBA00022692"/>
    </source>
</evidence>
<dbReference type="EMBL" id="SOBG01000006">
    <property type="protein sequence ID" value="TDT69207.1"/>
    <property type="molecule type" value="Genomic_DNA"/>
</dbReference>
<evidence type="ECO:0000256" key="4">
    <source>
        <dbReference type="ARBA" id="ARBA00022989"/>
    </source>
</evidence>
<keyword evidence="8" id="KW-1185">Reference proteome</keyword>
<feature type="transmembrane region" description="Helical" evidence="6">
    <location>
        <begin position="99"/>
        <end position="118"/>
    </location>
</feature>
<gene>
    <name evidence="7" type="ORF">EV215_1549</name>
</gene>
<dbReference type="Pfam" id="PF03739">
    <property type="entry name" value="LptF_LptG"/>
    <property type="match status" value="1"/>
</dbReference>
<keyword evidence="2" id="KW-1003">Cell membrane</keyword>
<accession>A0AA46DXZ7</accession>
<feature type="transmembrane region" description="Helical" evidence="6">
    <location>
        <begin position="12"/>
        <end position="36"/>
    </location>
</feature>
<evidence type="ECO:0000256" key="5">
    <source>
        <dbReference type="ARBA" id="ARBA00023136"/>
    </source>
</evidence>
<evidence type="ECO:0000313" key="7">
    <source>
        <dbReference type="EMBL" id="TDT69207.1"/>
    </source>
</evidence>
<comment type="subcellular location">
    <subcellularLocation>
        <location evidence="1">Cell membrane</location>
        <topology evidence="1">Multi-pass membrane protein</topology>
    </subcellularLocation>
</comment>
<evidence type="ECO:0000256" key="6">
    <source>
        <dbReference type="SAM" id="Phobius"/>
    </source>
</evidence>
<dbReference type="Proteomes" id="UP000294678">
    <property type="component" value="Unassembled WGS sequence"/>
</dbReference>
<feature type="transmembrane region" description="Helical" evidence="6">
    <location>
        <begin position="307"/>
        <end position="326"/>
    </location>
</feature>
<comment type="caution">
    <text evidence="7">The sequence shown here is derived from an EMBL/GenBank/DDBJ whole genome shotgun (WGS) entry which is preliminary data.</text>
</comment>
<dbReference type="AlphaFoldDB" id="A0AA46DXZ7"/>
<dbReference type="GO" id="GO:0043190">
    <property type="term" value="C:ATP-binding cassette (ABC) transporter complex"/>
    <property type="evidence" value="ECO:0007669"/>
    <property type="project" value="TreeGrafter"/>
</dbReference>
<keyword evidence="4 6" id="KW-1133">Transmembrane helix</keyword>
<proteinExistence type="predicted"/>
<keyword evidence="5 6" id="KW-0472">Membrane</keyword>
<dbReference type="PANTHER" id="PTHR33529:SF6">
    <property type="entry name" value="YJGP_YJGQ FAMILY PERMEASE"/>
    <property type="match status" value="1"/>
</dbReference>
<organism evidence="7 8">
    <name type="scientific">Hypnocyclicus thermotrophus</name>
    <dbReference type="NCBI Taxonomy" id="1627895"/>
    <lineage>
        <taxon>Bacteria</taxon>
        <taxon>Fusobacteriati</taxon>
        <taxon>Fusobacteriota</taxon>
        <taxon>Fusobacteriia</taxon>
        <taxon>Fusobacteriales</taxon>
        <taxon>Fusobacteriaceae</taxon>
        <taxon>Hypnocyclicus</taxon>
    </lineage>
</organism>
<feature type="transmembrane region" description="Helical" evidence="6">
    <location>
        <begin position="277"/>
        <end position="295"/>
    </location>
</feature>
<dbReference type="InterPro" id="IPR005495">
    <property type="entry name" value="LptG/LptF_permease"/>
</dbReference>
<evidence type="ECO:0000256" key="2">
    <source>
        <dbReference type="ARBA" id="ARBA00022475"/>
    </source>
</evidence>
<name>A0AA46DXZ7_9FUSO</name>
<feature type="transmembrane region" description="Helical" evidence="6">
    <location>
        <begin position="332"/>
        <end position="354"/>
    </location>
</feature>
<evidence type="ECO:0000313" key="8">
    <source>
        <dbReference type="Proteomes" id="UP000294678"/>
    </source>
</evidence>
<protein>
    <submittedName>
        <fullName evidence="7">Lipopolysaccharide export system permease protein</fullName>
    </submittedName>
</protein>
<dbReference type="RefSeq" id="WP_134113418.1">
    <property type="nucleotide sequence ID" value="NZ_SOBG01000006.1"/>
</dbReference>
<keyword evidence="3 6" id="KW-0812">Transmembrane</keyword>
<dbReference type="PANTHER" id="PTHR33529">
    <property type="entry name" value="SLR0882 PROTEIN-RELATED"/>
    <property type="match status" value="1"/>
</dbReference>
<reference evidence="7 8" key="1">
    <citation type="submission" date="2019-03" db="EMBL/GenBank/DDBJ databases">
        <title>Genomic Encyclopedia of Type Strains, Phase IV (KMG-IV): sequencing the most valuable type-strain genomes for metagenomic binning, comparative biology and taxonomic classification.</title>
        <authorList>
            <person name="Goeker M."/>
        </authorList>
    </citation>
    <scope>NUCLEOTIDE SEQUENCE [LARGE SCALE GENOMIC DNA]</scope>
    <source>
        <strain evidence="7 8">DSM 100055</strain>
    </source>
</reference>